<evidence type="ECO:0000256" key="1">
    <source>
        <dbReference type="ARBA" id="ARBA00004196"/>
    </source>
</evidence>
<protein>
    <recommendedName>
        <fullName evidence="4 11">3-deoxy-D-manno-octulosonic acid transferase</fullName>
        <shortName evidence="11">Kdo transferase</shortName>
        <ecNumber evidence="3 11">2.4.99.12</ecNumber>
    </recommendedName>
    <alternativeName>
        <fullName evidence="7 11">Lipid IV(A) 3-deoxy-D-manno-octulosonic acid transferase</fullName>
    </alternativeName>
</protein>
<sequence>MSRLLYSLLWHLGLPLIGLRLLWRARRQPEYLQHLGERFGLSTLPHSARPRIWLHTVSVGETRAAQPIIKTLLVEFPDHDILLTHMTPTGRATGEELFGQETRITLCYLPYDLPWAQRRFLARTRPQLGIVMETEVWPNLMAAAETAGVPMLLANARLSARSARGYTRLGTLSRNAFARFAQVLAQTEDDAARLQACGAREVRICGNVKFDVELAPTLIARGAEFRASAAERPVILAASTREGEEEPLLTAFTRHAPAGALLVLVPRHPQRFDEVAALVDKQGLALQRRSEGLHIDTETRVWLGDSMGEMVAYFRMADVAIIGGSWQPLGGQNLIEACAAGAPVLVGPHTFNFNEAASKAIAAGAALRCGDLDEALMTATGLLRDAKARARMSQAGEDFARTNRGATMRTLETIRQLLPR</sequence>
<keyword evidence="11" id="KW-0448">Lipopolysaccharide biosynthesis</keyword>
<keyword evidence="11" id="KW-1003">Cell membrane</keyword>
<dbReference type="Proteomes" id="UP000623509">
    <property type="component" value="Unassembled WGS sequence"/>
</dbReference>
<dbReference type="EC" id="2.4.99.12" evidence="3 11"/>
<dbReference type="GO" id="GO:0009244">
    <property type="term" value="P:lipopolysaccharide core region biosynthetic process"/>
    <property type="evidence" value="ECO:0007669"/>
    <property type="project" value="UniProtKB-UniRule"/>
</dbReference>
<comment type="subcellular location">
    <subcellularLocation>
        <location evidence="1">Cell envelope</location>
    </subcellularLocation>
    <subcellularLocation>
        <location evidence="11">Cell membrane</location>
    </subcellularLocation>
</comment>
<dbReference type="EMBL" id="MDUX01000075">
    <property type="protein sequence ID" value="KAF7597943.1"/>
    <property type="molecule type" value="Genomic_DNA"/>
</dbReference>
<dbReference type="Pfam" id="PF04413">
    <property type="entry name" value="Glycos_transf_N"/>
    <property type="match status" value="1"/>
</dbReference>
<dbReference type="InterPro" id="IPR001296">
    <property type="entry name" value="Glyco_trans_1"/>
</dbReference>
<dbReference type="OrthoDB" id="9789797at2"/>
<evidence type="ECO:0000256" key="7">
    <source>
        <dbReference type="ARBA" id="ARBA00031445"/>
    </source>
</evidence>
<dbReference type="Pfam" id="PF00534">
    <property type="entry name" value="Glycos_transf_1"/>
    <property type="match status" value="1"/>
</dbReference>
<keyword evidence="5" id="KW-0472">Membrane</keyword>
<comment type="function">
    <text evidence="11">Involved in lipopolysaccharide (LPS) biosynthesis. Catalyzes the transfer of 3-deoxy-D-manno-octulosonate (Kdo) residue(s) from CMP-Kdo to lipid IV(A), the tetraacyldisaccharide-1,4'-bisphosphate precursor of lipid A.</text>
</comment>
<dbReference type="GO" id="GO:0005886">
    <property type="term" value="C:plasma membrane"/>
    <property type="evidence" value="ECO:0007669"/>
    <property type="project" value="UniProtKB-SubCell"/>
</dbReference>
<dbReference type="InterPro" id="IPR038107">
    <property type="entry name" value="Glycos_transf_N_sf"/>
</dbReference>
<organism evidence="15 16">
    <name type="scientific">Candidatus Dactylopiibacterium carminicum</name>
    <dbReference type="NCBI Taxonomy" id="857335"/>
    <lineage>
        <taxon>Bacteria</taxon>
        <taxon>Pseudomonadati</taxon>
        <taxon>Pseudomonadota</taxon>
        <taxon>Betaproteobacteria</taxon>
        <taxon>Rhodocyclales</taxon>
        <taxon>Rhodocyclaceae</taxon>
        <taxon>Candidatus Dactylopiibacterium</taxon>
    </lineage>
</organism>
<dbReference type="Gene3D" id="3.40.50.11720">
    <property type="entry name" value="3-Deoxy-D-manno-octulosonic-acid transferase, N-terminal domain"/>
    <property type="match status" value="1"/>
</dbReference>
<feature type="site" description="Transition state stabilizer" evidence="10">
    <location>
        <position position="209"/>
    </location>
</feature>
<evidence type="ECO:0000256" key="5">
    <source>
        <dbReference type="ARBA" id="ARBA00022519"/>
    </source>
</evidence>
<dbReference type="InterPro" id="IPR039901">
    <property type="entry name" value="Kdotransferase"/>
</dbReference>
<dbReference type="FunFam" id="3.40.50.11720:FF:000001">
    <property type="entry name" value="3-deoxy-D-manno-octulosonic acid transferase"/>
    <property type="match status" value="1"/>
</dbReference>
<evidence type="ECO:0000256" key="4">
    <source>
        <dbReference type="ARBA" id="ARBA00019077"/>
    </source>
</evidence>
<comment type="catalytic activity">
    <reaction evidence="8 11">
        <text>lipid IVA (E. coli) + CMP-3-deoxy-beta-D-manno-octulosonate = alpha-Kdo-(2-&gt;6)-lipid IVA (E. coli) + CMP + H(+)</text>
        <dbReference type="Rhea" id="RHEA:28066"/>
        <dbReference type="ChEBI" id="CHEBI:15378"/>
        <dbReference type="ChEBI" id="CHEBI:58603"/>
        <dbReference type="ChEBI" id="CHEBI:60364"/>
        <dbReference type="ChEBI" id="CHEBI:60377"/>
        <dbReference type="ChEBI" id="CHEBI:85987"/>
        <dbReference type="EC" id="2.4.99.12"/>
    </reaction>
</comment>
<evidence type="ECO:0000313" key="16">
    <source>
        <dbReference type="Proteomes" id="UP000216107"/>
    </source>
</evidence>
<evidence type="ECO:0000256" key="11">
    <source>
        <dbReference type="RuleBase" id="RU365103"/>
    </source>
</evidence>
<evidence type="ECO:0000313" key="15">
    <source>
        <dbReference type="EMBL" id="PAS91517.1"/>
    </source>
</evidence>
<comment type="caution">
    <text evidence="15">The sequence shown here is derived from an EMBL/GenBank/DDBJ whole genome shotgun (WGS) entry which is preliminary data.</text>
</comment>
<dbReference type="Proteomes" id="UP000216107">
    <property type="component" value="Unassembled WGS sequence"/>
</dbReference>
<reference evidence="14 17" key="1">
    <citation type="submission" date="2016-08" db="EMBL/GenBank/DDBJ databases">
        <title>Candidatus Dactylopiibacterium carminicum genome sequence.</title>
        <authorList>
            <person name="Ramirez-Puebla S.T."/>
            <person name="Ormeno-Orrillo E."/>
            <person name="Vera-Ponce De Leon A."/>
            <person name="Luis L."/>
            <person name="Sanchez-Flores A."/>
            <person name="Monica R."/>
            <person name="Martinez-Romero E."/>
        </authorList>
    </citation>
    <scope>NUCLEOTIDE SEQUENCE [LARGE SCALE GENOMIC DNA]</scope>
    <source>
        <strain evidence="14">END1</strain>
    </source>
</reference>
<dbReference type="EMBL" id="NMRN01000078">
    <property type="protein sequence ID" value="PAS91517.1"/>
    <property type="molecule type" value="Genomic_DNA"/>
</dbReference>
<dbReference type="PANTHER" id="PTHR42755">
    <property type="entry name" value="3-DEOXY-MANNO-OCTULOSONATE CYTIDYLYLTRANSFERASE"/>
    <property type="match status" value="1"/>
</dbReference>
<evidence type="ECO:0000256" key="10">
    <source>
        <dbReference type="PIRSR" id="PIRSR639901-2"/>
    </source>
</evidence>
<dbReference type="Gene3D" id="3.40.50.2000">
    <property type="entry name" value="Glycogen Phosphorylase B"/>
    <property type="match status" value="1"/>
</dbReference>
<dbReference type="UniPathway" id="UPA00958"/>
<feature type="domain" description="Glycosyl transferase family 1" evidence="12">
    <location>
        <begin position="286"/>
        <end position="397"/>
    </location>
</feature>
<dbReference type="PANTHER" id="PTHR42755:SF1">
    <property type="entry name" value="3-DEOXY-D-MANNO-OCTULOSONIC ACID TRANSFERASE, MITOCHONDRIAL-RELATED"/>
    <property type="match status" value="1"/>
</dbReference>
<dbReference type="NCBIfam" id="NF004386">
    <property type="entry name" value="PRK05749.1-2"/>
    <property type="match status" value="1"/>
</dbReference>
<evidence type="ECO:0000256" key="6">
    <source>
        <dbReference type="ARBA" id="ARBA00022679"/>
    </source>
</evidence>
<comment type="similarity">
    <text evidence="11">Belongs to the glycosyltransferase group 1 family.</text>
</comment>
<evidence type="ECO:0000259" key="12">
    <source>
        <dbReference type="Pfam" id="PF00534"/>
    </source>
</evidence>
<accession>A0A272EN28</accession>
<name>A0A272EN28_9RHOO</name>
<gene>
    <name evidence="14" type="ORF">BGI27_15980</name>
    <name evidence="15" type="ORF">CGU29_16020</name>
</gene>
<feature type="site" description="Transition state stabilizer" evidence="10">
    <location>
        <position position="133"/>
    </location>
</feature>
<dbReference type="GO" id="GO:0009245">
    <property type="term" value="P:lipid A biosynthetic process"/>
    <property type="evidence" value="ECO:0007669"/>
    <property type="project" value="TreeGrafter"/>
</dbReference>
<evidence type="ECO:0000313" key="14">
    <source>
        <dbReference type="EMBL" id="KAF7597943.1"/>
    </source>
</evidence>
<evidence type="ECO:0000313" key="17">
    <source>
        <dbReference type="Proteomes" id="UP000623509"/>
    </source>
</evidence>
<evidence type="ECO:0000256" key="2">
    <source>
        <dbReference type="ARBA" id="ARBA00004713"/>
    </source>
</evidence>
<reference evidence="15 16" key="2">
    <citation type="submission" date="2017-07" db="EMBL/GenBank/DDBJ databases">
        <title>Candidatus Dactylopiibacterium carminicum, a nitrogen-fixing symbiont of the cochineal insect Dactylopius coccus and Dactylopius opuntiae (Hemiptera: Coccoidea: Dactylopiidae).</title>
        <authorList>
            <person name="Vera A."/>
        </authorList>
    </citation>
    <scope>NUCLEOTIDE SEQUENCE [LARGE SCALE GENOMIC DNA]</scope>
    <source>
        <strain evidence="15 16">NFDCM</strain>
    </source>
</reference>
<dbReference type="GO" id="GO:0030313">
    <property type="term" value="C:cell envelope"/>
    <property type="evidence" value="ECO:0007669"/>
    <property type="project" value="UniProtKB-SubCell"/>
</dbReference>
<dbReference type="SUPFAM" id="SSF53756">
    <property type="entry name" value="UDP-Glycosyltransferase/glycogen phosphorylase"/>
    <property type="match status" value="1"/>
</dbReference>
<dbReference type="RefSeq" id="WP_095525829.1">
    <property type="nucleotide sequence ID" value="NZ_MDUX01000075.1"/>
</dbReference>
<feature type="active site" description="Proton acceptor" evidence="9">
    <location>
        <position position="61"/>
    </location>
</feature>
<keyword evidence="5" id="KW-0997">Cell inner membrane</keyword>
<evidence type="ECO:0000259" key="13">
    <source>
        <dbReference type="Pfam" id="PF04413"/>
    </source>
</evidence>
<evidence type="ECO:0000256" key="3">
    <source>
        <dbReference type="ARBA" id="ARBA00012621"/>
    </source>
</evidence>
<keyword evidence="17" id="KW-1185">Reference proteome</keyword>
<keyword evidence="6 11" id="KW-0808">Transferase</keyword>
<evidence type="ECO:0000256" key="9">
    <source>
        <dbReference type="PIRSR" id="PIRSR639901-1"/>
    </source>
</evidence>
<dbReference type="GO" id="GO:0043842">
    <property type="term" value="F:Kdo transferase activity"/>
    <property type="evidence" value="ECO:0007669"/>
    <property type="project" value="UniProtKB-EC"/>
</dbReference>
<feature type="domain" description="3-deoxy-D-manno-octulosonic-acid transferase N-terminal" evidence="13">
    <location>
        <begin position="34"/>
        <end position="212"/>
    </location>
</feature>
<dbReference type="InterPro" id="IPR007507">
    <property type="entry name" value="Glycos_transf_N"/>
</dbReference>
<comment type="pathway">
    <text evidence="2 11">Bacterial outer membrane biogenesis; LPS core biosynthesis.</text>
</comment>
<dbReference type="AlphaFoldDB" id="A0A272EN28"/>
<proteinExistence type="inferred from homology"/>
<evidence type="ECO:0000256" key="8">
    <source>
        <dbReference type="ARBA" id="ARBA00049183"/>
    </source>
</evidence>